<keyword evidence="3" id="KW-1185">Reference proteome</keyword>
<dbReference type="EMBL" id="GL888103">
    <property type="protein sequence ID" value="EGI67333.1"/>
    <property type="molecule type" value="Genomic_DNA"/>
</dbReference>
<feature type="region of interest" description="Disordered" evidence="1">
    <location>
        <begin position="1"/>
        <end position="32"/>
    </location>
</feature>
<evidence type="ECO:0000313" key="3">
    <source>
        <dbReference type="Proteomes" id="UP000007755"/>
    </source>
</evidence>
<accession>F4WEH0</accession>
<proteinExistence type="predicted"/>
<gene>
    <name evidence="2" type="ORF">G5I_03976</name>
</gene>
<feature type="compositionally biased region" description="Basic and acidic residues" evidence="1">
    <location>
        <begin position="1"/>
        <end position="24"/>
    </location>
</feature>
<reference evidence="2" key="1">
    <citation type="submission" date="2011-02" db="EMBL/GenBank/DDBJ databases">
        <title>The genome of the leaf-cutting ant Acromyrmex echinatior suggests key adaptations to social evolution and fungus farming.</title>
        <authorList>
            <person name="Nygaard S."/>
            <person name="Zhang G."/>
        </authorList>
    </citation>
    <scope>NUCLEOTIDE SEQUENCE</scope>
</reference>
<dbReference type="Proteomes" id="UP000007755">
    <property type="component" value="Unassembled WGS sequence"/>
</dbReference>
<protein>
    <submittedName>
        <fullName evidence="2">Uncharacterized protein</fullName>
    </submittedName>
</protein>
<dbReference type="InParanoid" id="F4WEH0"/>
<sequence length="88" mass="9898">MRSERDGETEAGKRRREKDEKGEGNDEAGDGSAASYKLRVISWDYREVTVNRVEKIEESFKDGCIASVWSYGGNGGTLWHLGWENARG</sequence>
<name>F4WEH0_ACREC</name>
<evidence type="ECO:0000313" key="2">
    <source>
        <dbReference type="EMBL" id="EGI67333.1"/>
    </source>
</evidence>
<organism evidence="3">
    <name type="scientific">Acromyrmex echinatior</name>
    <name type="common">Panamanian leafcutter ant</name>
    <name type="synonym">Acromyrmex octospinosus echinatior</name>
    <dbReference type="NCBI Taxonomy" id="103372"/>
    <lineage>
        <taxon>Eukaryota</taxon>
        <taxon>Metazoa</taxon>
        <taxon>Ecdysozoa</taxon>
        <taxon>Arthropoda</taxon>
        <taxon>Hexapoda</taxon>
        <taxon>Insecta</taxon>
        <taxon>Pterygota</taxon>
        <taxon>Neoptera</taxon>
        <taxon>Endopterygota</taxon>
        <taxon>Hymenoptera</taxon>
        <taxon>Apocrita</taxon>
        <taxon>Aculeata</taxon>
        <taxon>Formicoidea</taxon>
        <taxon>Formicidae</taxon>
        <taxon>Myrmicinae</taxon>
        <taxon>Acromyrmex</taxon>
    </lineage>
</organism>
<evidence type="ECO:0000256" key="1">
    <source>
        <dbReference type="SAM" id="MobiDB-lite"/>
    </source>
</evidence>
<dbReference type="AlphaFoldDB" id="F4WEH0"/>